<dbReference type="Pfam" id="PF09966">
    <property type="entry name" value="DUF2200"/>
    <property type="match status" value="1"/>
</dbReference>
<dbReference type="STRING" id="317655.Sala_0648"/>
<dbReference type="eggNOG" id="COG4898">
    <property type="taxonomic scope" value="Bacteria"/>
</dbReference>
<dbReference type="Gene3D" id="1.10.8.290">
    <property type="entry name" value="uncharacterized protein sp1917 domain"/>
    <property type="match status" value="1"/>
</dbReference>
<dbReference type="RefSeq" id="WP_011540959.1">
    <property type="nucleotide sequence ID" value="NC_008048.1"/>
</dbReference>
<keyword evidence="2" id="KW-1185">Reference proteome</keyword>
<evidence type="ECO:0000313" key="1">
    <source>
        <dbReference type="EMBL" id="ABF52369.1"/>
    </source>
</evidence>
<dbReference type="HOGENOM" id="CLU_133735_0_0_5"/>
<gene>
    <name evidence="1" type="ordered locus">Sala_0648</name>
</gene>
<dbReference type="Proteomes" id="UP000006578">
    <property type="component" value="Chromosome"/>
</dbReference>
<reference evidence="1 2" key="1">
    <citation type="journal article" date="2009" name="Proc. Natl. Acad. Sci. U.S.A.">
        <title>The genomic basis of trophic strategy in marine bacteria.</title>
        <authorList>
            <person name="Lauro F.M."/>
            <person name="McDougald D."/>
            <person name="Thomas T."/>
            <person name="Williams T.J."/>
            <person name="Egan S."/>
            <person name="Rice S."/>
            <person name="DeMaere M.Z."/>
            <person name="Ting L."/>
            <person name="Ertan H."/>
            <person name="Johnson J."/>
            <person name="Ferriera S."/>
            <person name="Lapidus A."/>
            <person name="Anderson I."/>
            <person name="Kyrpides N."/>
            <person name="Munk A.C."/>
            <person name="Detter C."/>
            <person name="Han C.S."/>
            <person name="Brown M.V."/>
            <person name="Robb F.T."/>
            <person name="Kjelleberg S."/>
            <person name="Cavicchioli R."/>
        </authorList>
    </citation>
    <scope>NUCLEOTIDE SEQUENCE [LARGE SCALE GENOMIC DNA]</scope>
    <source>
        <strain evidence="2">DSM 13593 / LMG 18877 / RB2256</strain>
    </source>
</reference>
<proteinExistence type="predicted"/>
<accession>Q1GVF3</accession>
<protein>
    <recommendedName>
        <fullName evidence="3">DUF2200 domain-containing protein</fullName>
    </recommendedName>
</protein>
<dbReference type="EMBL" id="CP000356">
    <property type="protein sequence ID" value="ABF52369.1"/>
    <property type="molecule type" value="Genomic_DNA"/>
</dbReference>
<dbReference type="PIRSF" id="PIRSF033199">
    <property type="entry name" value="UCP033199"/>
    <property type="match status" value="1"/>
</dbReference>
<sequence>MAEHRIYGMSFASVYPHYVTKAERKGRTRAEVDEIIRWLTGYSQTELEGRIAGRVDFRAFFTGAPAMNPAREQIKGVVCGVRVENIEEPLMREIRYLDKLIDELAKGRAMEKILRPPSSGNG</sequence>
<organism evidence="1 2">
    <name type="scientific">Sphingopyxis alaskensis (strain DSM 13593 / LMG 18877 / RB2256)</name>
    <name type="common">Sphingomonas alaskensis</name>
    <dbReference type="NCBI Taxonomy" id="317655"/>
    <lineage>
        <taxon>Bacteria</taxon>
        <taxon>Pseudomonadati</taxon>
        <taxon>Pseudomonadota</taxon>
        <taxon>Alphaproteobacteria</taxon>
        <taxon>Sphingomonadales</taxon>
        <taxon>Sphingomonadaceae</taxon>
        <taxon>Sphingopyxis</taxon>
    </lineage>
</organism>
<dbReference type="AlphaFoldDB" id="Q1GVF3"/>
<dbReference type="InterPro" id="IPR023204">
    <property type="entry name" value="SP1917_dom_sf"/>
</dbReference>
<dbReference type="OrthoDB" id="3192540at2"/>
<evidence type="ECO:0000313" key="2">
    <source>
        <dbReference type="Proteomes" id="UP000006578"/>
    </source>
</evidence>
<dbReference type="InterPro" id="IPR014580">
    <property type="entry name" value="UCP033199"/>
</dbReference>
<evidence type="ECO:0008006" key="3">
    <source>
        <dbReference type="Google" id="ProtNLM"/>
    </source>
</evidence>
<dbReference type="KEGG" id="sal:Sala_0648"/>
<name>Q1GVF3_SPHAL</name>